<organism evidence="1 2">
    <name type="scientific">Eumeta variegata</name>
    <name type="common">Bagworm moth</name>
    <name type="synonym">Eumeta japonica</name>
    <dbReference type="NCBI Taxonomy" id="151549"/>
    <lineage>
        <taxon>Eukaryota</taxon>
        <taxon>Metazoa</taxon>
        <taxon>Ecdysozoa</taxon>
        <taxon>Arthropoda</taxon>
        <taxon>Hexapoda</taxon>
        <taxon>Insecta</taxon>
        <taxon>Pterygota</taxon>
        <taxon>Neoptera</taxon>
        <taxon>Endopterygota</taxon>
        <taxon>Lepidoptera</taxon>
        <taxon>Glossata</taxon>
        <taxon>Ditrysia</taxon>
        <taxon>Tineoidea</taxon>
        <taxon>Psychidae</taxon>
        <taxon>Oiketicinae</taxon>
        <taxon>Eumeta</taxon>
    </lineage>
</organism>
<dbReference type="Gene3D" id="3.30.420.10">
    <property type="entry name" value="Ribonuclease H-like superfamily/Ribonuclease H"/>
    <property type="match status" value="2"/>
</dbReference>
<dbReference type="PANTHER" id="PTHR46060">
    <property type="entry name" value="MARINER MOS1 TRANSPOSASE-LIKE PROTEIN"/>
    <property type="match status" value="1"/>
</dbReference>
<accession>A0A4C1Z0W7</accession>
<proteinExistence type="predicted"/>
<dbReference type="PANTHER" id="PTHR46060:SF1">
    <property type="entry name" value="MARINER MOS1 TRANSPOSASE-LIKE PROTEIN"/>
    <property type="match status" value="1"/>
</dbReference>
<reference evidence="1 2" key="1">
    <citation type="journal article" date="2019" name="Commun. Biol.">
        <title>The bagworm genome reveals a unique fibroin gene that provides high tensile strength.</title>
        <authorList>
            <person name="Kono N."/>
            <person name="Nakamura H."/>
            <person name="Ohtoshi R."/>
            <person name="Tomita M."/>
            <person name="Numata K."/>
            <person name="Arakawa K."/>
        </authorList>
    </citation>
    <scope>NUCLEOTIDE SEQUENCE [LARGE SCALE GENOMIC DNA]</scope>
</reference>
<sequence>MRYYLKICDIYIGDDSWIYAYDHETKQQSSEWVFYDEPNPTNVIRVKSTLMQMVTCFFGINGHKSEEIRKNNRERRIILHYDNGSCHTSAKTTRILEGQKTELMSHPLYSPDLSPNDYYLILSVKNKLRGQFFEPRRDC</sequence>
<dbReference type="EMBL" id="BGZK01001465">
    <property type="protein sequence ID" value="GBP80499.1"/>
    <property type="molecule type" value="Genomic_DNA"/>
</dbReference>
<dbReference type="AlphaFoldDB" id="A0A4C1Z0W7"/>
<dbReference type="InterPro" id="IPR052709">
    <property type="entry name" value="Transposase-MT_Hybrid"/>
</dbReference>
<comment type="caution">
    <text evidence="1">The sequence shown here is derived from an EMBL/GenBank/DDBJ whole genome shotgun (WGS) entry which is preliminary data.</text>
</comment>
<dbReference type="GO" id="GO:0003676">
    <property type="term" value="F:nucleic acid binding"/>
    <property type="evidence" value="ECO:0007669"/>
    <property type="project" value="InterPro"/>
</dbReference>
<gene>
    <name evidence="1" type="ORF">EVAR_102429_1</name>
</gene>
<dbReference type="STRING" id="151549.A0A4C1Z0W7"/>
<evidence type="ECO:0000313" key="2">
    <source>
        <dbReference type="Proteomes" id="UP000299102"/>
    </source>
</evidence>
<dbReference type="InterPro" id="IPR036397">
    <property type="entry name" value="RNaseH_sf"/>
</dbReference>
<dbReference type="Proteomes" id="UP000299102">
    <property type="component" value="Unassembled WGS sequence"/>
</dbReference>
<name>A0A4C1Z0W7_EUMVA</name>
<evidence type="ECO:0000313" key="1">
    <source>
        <dbReference type="EMBL" id="GBP80499.1"/>
    </source>
</evidence>
<protein>
    <submittedName>
        <fullName evidence="1">Mariner Mos1 transposase</fullName>
    </submittedName>
</protein>
<dbReference type="OrthoDB" id="10017160at2759"/>
<keyword evidence="2" id="KW-1185">Reference proteome</keyword>